<name>A0A9P4MDK9_9PEZI</name>
<dbReference type="OrthoDB" id="408631at2759"/>
<reference evidence="3" key="1">
    <citation type="journal article" date="2020" name="Stud. Mycol.">
        <title>101 Dothideomycetes genomes: a test case for predicting lifestyles and emergence of pathogens.</title>
        <authorList>
            <person name="Haridas S."/>
            <person name="Albert R."/>
            <person name="Binder M."/>
            <person name="Bloem J."/>
            <person name="Labutti K."/>
            <person name="Salamov A."/>
            <person name="Andreopoulos B."/>
            <person name="Baker S."/>
            <person name="Barry K."/>
            <person name="Bills G."/>
            <person name="Bluhm B."/>
            <person name="Cannon C."/>
            <person name="Castanera R."/>
            <person name="Culley D."/>
            <person name="Daum C."/>
            <person name="Ezra D."/>
            <person name="Gonzalez J."/>
            <person name="Henrissat B."/>
            <person name="Kuo A."/>
            <person name="Liang C."/>
            <person name="Lipzen A."/>
            <person name="Lutzoni F."/>
            <person name="Magnuson J."/>
            <person name="Mondo S."/>
            <person name="Nolan M."/>
            <person name="Ohm R."/>
            <person name="Pangilinan J."/>
            <person name="Park H.-J."/>
            <person name="Ramirez L."/>
            <person name="Alfaro M."/>
            <person name="Sun H."/>
            <person name="Tritt A."/>
            <person name="Yoshinaga Y."/>
            <person name="Zwiers L.-H."/>
            <person name="Turgeon B."/>
            <person name="Goodwin S."/>
            <person name="Spatafora J."/>
            <person name="Crous P."/>
            <person name="Grigoriev I."/>
        </authorList>
    </citation>
    <scope>NUCLEOTIDE SEQUENCE</scope>
    <source>
        <strain evidence="3">CBS 133067</strain>
    </source>
</reference>
<dbReference type="Gene3D" id="3.40.50.1820">
    <property type="entry name" value="alpha/beta hydrolase"/>
    <property type="match status" value="1"/>
</dbReference>
<dbReference type="PANTHER" id="PTHR48081:SF8">
    <property type="entry name" value="ALPHA_BETA HYDROLASE FOLD-3 DOMAIN-CONTAINING PROTEIN-RELATED"/>
    <property type="match status" value="1"/>
</dbReference>
<evidence type="ECO:0000313" key="4">
    <source>
        <dbReference type="Proteomes" id="UP000799772"/>
    </source>
</evidence>
<dbReference type="SUPFAM" id="SSF53474">
    <property type="entry name" value="alpha/beta-Hydrolases"/>
    <property type="match status" value="1"/>
</dbReference>
<dbReference type="Proteomes" id="UP000799772">
    <property type="component" value="Unassembled WGS sequence"/>
</dbReference>
<dbReference type="AlphaFoldDB" id="A0A9P4MDK9"/>
<proteinExistence type="predicted"/>
<feature type="domain" description="Alpha/beta hydrolase fold-3" evidence="2">
    <location>
        <begin position="120"/>
        <end position="328"/>
    </location>
</feature>
<dbReference type="EMBL" id="ML978123">
    <property type="protein sequence ID" value="KAF2101754.1"/>
    <property type="molecule type" value="Genomic_DNA"/>
</dbReference>
<protein>
    <recommendedName>
        <fullName evidence="2">Alpha/beta hydrolase fold-3 domain-containing protein</fullName>
    </recommendedName>
</protein>
<dbReference type="InterPro" id="IPR013094">
    <property type="entry name" value="AB_hydrolase_3"/>
</dbReference>
<keyword evidence="1" id="KW-0378">Hydrolase</keyword>
<dbReference type="GO" id="GO:0016787">
    <property type="term" value="F:hydrolase activity"/>
    <property type="evidence" value="ECO:0007669"/>
    <property type="project" value="UniProtKB-KW"/>
</dbReference>
<evidence type="ECO:0000259" key="2">
    <source>
        <dbReference type="Pfam" id="PF07859"/>
    </source>
</evidence>
<evidence type="ECO:0000256" key="1">
    <source>
        <dbReference type="ARBA" id="ARBA00022801"/>
    </source>
</evidence>
<accession>A0A9P4MDK9</accession>
<dbReference type="InterPro" id="IPR029058">
    <property type="entry name" value="AB_hydrolase_fold"/>
</dbReference>
<comment type="caution">
    <text evidence="3">The sequence shown here is derived from an EMBL/GenBank/DDBJ whole genome shotgun (WGS) entry which is preliminary data.</text>
</comment>
<gene>
    <name evidence="3" type="ORF">NA57DRAFT_73191</name>
</gene>
<sequence length="360" mass="39178">MASLYKYPKDTVRHHSGTLNHEGGLSKEWMKFEEQLGFRPAVNLDGTLVEQRKAFEDACALRDESSLTEDLREGVSVQDEEIKLISSGETSAIPIRIYKPTTAAFTRDTPNESELRPAAVFFHGGGWILGSIATDDLFCRQIAYDLGHVVVSVEYRLAPEYVYPAAIDDCYSGPLWTLENARPLGIDPSQVYVTGNSAGGHLAAAVALKSAEAETGFALAAQVLRIPATCHPQVFPGVLPRRQDVPVFNDSAASSMFDSFVPNKDDRTSPLVSPLLANPDHIRKLPPTYIDACSVDPLVDGGIAYAKKLEDNDVPVKLFILEGMPHGSFILFPELDSSKAARSACMQGTLWALGHTRSSS</sequence>
<evidence type="ECO:0000313" key="3">
    <source>
        <dbReference type="EMBL" id="KAF2101754.1"/>
    </source>
</evidence>
<dbReference type="Pfam" id="PF07859">
    <property type="entry name" value="Abhydrolase_3"/>
    <property type="match status" value="1"/>
</dbReference>
<organism evidence="3 4">
    <name type="scientific">Rhizodiscina lignyota</name>
    <dbReference type="NCBI Taxonomy" id="1504668"/>
    <lineage>
        <taxon>Eukaryota</taxon>
        <taxon>Fungi</taxon>
        <taxon>Dikarya</taxon>
        <taxon>Ascomycota</taxon>
        <taxon>Pezizomycotina</taxon>
        <taxon>Dothideomycetes</taxon>
        <taxon>Pleosporomycetidae</taxon>
        <taxon>Aulographales</taxon>
        <taxon>Rhizodiscinaceae</taxon>
        <taxon>Rhizodiscina</taxon>
    </lineage>
</organism>
<dbReference type="PANTHER" id="PTHR48081">
    <property type="entry name" value="AB HYDROLASE SUPERFAMILY PROTEIN C4A8.06C"/>
    <property type="match status" value="1"/>
</dbReference>
<dbReference type="InterPro" id="IPR050300">
    <property type="entry name" value="GDXG_lipolytic_enzyme"/>
</dbReference>
<keyword evidence="4" id="KW-1185">Reference proteome</keyword>